<dbReference type="EMBL" id="JAEFBK010000006">
    <property type="protein sequence ID" value="KAG7593534.1"/>
    <property type="molecule type" value="Genomic_DNA"/>
</dbReference>
<accession>A0A8T2C8W1</accession>
<evidence type="ECO:0000313" key="1">
    <source>
        <dbReference type="EMBL" id="KAG7593534.1"/>
    </source>
</evidence>
<gene>
    <name evidence="1" type="ORF">ISN45_Aa01g023260</name>
</gene>
<protein>
    <submittedName>
        <fullName evidence="1">Protein MS5</fullName>
    </submittedName>
</protein>
<dbReference type="Proteomes" id="UP000694240">
    <property type="component" value="Chromosome 6"/>
</dbReference>
<name>A0A8T2C8W1_9BRAS</name>
<keyword evidence="2" id="KW-1185">Reference proteome</keyword>
<sequence length="317" mass="36676">ASIGHGLNNTYDLDKSKSIGMHPELIDFAEISNNLDEEENMTFPMGGDTEDYDKPRVDTLDYFDFDGSISRSFLLRAYHCEGDECRKHTYLALVKLYARAGLHLYNMLNGKNLKLDRLKRFNKDMHFLSSYYITLLAFDPTSRLQETFQVIVDDNCFGSLDFICPTARPKPLVITKGRPFIPLQDDTSVPPFYKGSLPEWPPEDAFNDRKWVYVVNESELQNTDWIYLYLELVICSRHREISDGDLSKLKIVNVAIETIEEVERPNERLNAKHAFVYITFKGLAIGRNSEHVERKAIVRRVINEREGYLSLKGDIWS</sequence>
<organism evidence="1 2">
    <name type="scientific">Arabidopsis thaliana x Arabidopsis arenosa</name>
    <dbReference type="NCBI Taxonomy" id="1240361"/>
    <lineage>
        <taxon>Eukaryota</taxon>
        <taxon>Viridiplantae</taxon>
        <taxon>Streptophyta</taxon>
        <taxon>Embryophyta</taxon>
        <taxon>Tracheophyta</taxon>
        <taxon>Spermatophyta</taxon>
        <taxon>Magnoliopsida</taxon>
        <taxon>eudicotyledons</taxon>
        <taxon>Gunneridae</taxon>
        <taxon>Pentapetalae</taxon>
        <taxon>rosids</taxon>
        <taxon>malvids</taxon>
        <taxon>Brassicales</taxon>
        <taxon>Brassicaceae</taxon>
        <taxon>Camelineae</taxon>
        <taxon>Arabidopsis</taxon>
    </lineage>
</organism>
<feature type="non-terminal residue" evidence="1">
    <location>
        <position position="317"/>
    </location>
</feature>
<dbReference type="NCBIfam" id="TIGR01572">
    <property type="entry name" value="A_thl_para_3677"/>
    <property type="match status" value="1"/>
</dbReference>
<proteinExistence type="predicted"/>
<dbReference type="PANTHER" id="PTHR31260">
    <property type="entry name" value="CYSTATIN/MONELLIN SUPERFAMILY PROTEIN"/>
    <property type="match status" value="1"/>
</dbReference>
<evidence type="ECO:0000313" key="2">
    <source>
        <dbReference type="Proteomes" id="UP000694240"/>
    </source>
</evidence>
<dbReference type="PANTHER" id="PTHR31260:SF35">
    <property type="entry name" value="MALECTIN-LIKE DOMAIN-CONTAINING PROTEIN"/>
    <property type="match status" value="1"/>
</dbReference>
<dbReference type="AlphaFoldDB" id="A0A8T2C8W1"/>
<dbReference type="InterPro" id="IPR006462">
    <property type="entry name" value="MS5"/>
</dbReference>
<comment type="caution">
    <text evidence="1">The sequence shown here is derived from an EMBL/GenBank/DDBJ whole genome shotgun (WGS) entry which is preliminary data.</text>
</comment>
<reference evidence="1 2" key="1">
    <citation type="submission" date="2020-12" db="EMBL/GenBank/DDBJ databases">
        <title>Concerted genomic and epigenomic changes stabilize Arabidopsis allopolyploids.</title>
        <authorList>
            <person name="Chen Z."/>
        </authorList>
    </citation>
    <scope>NUCLEOTIDE SEQUENCE [LARGE SCALE GENOMIC DNA]</scope>
    <source>
        <strain evidence="1">Allo738</strain>
        <tissue evidence="1">Leaf</tissue>
    </source>
</reference>
<dbReference type="Pfam" id="PF04776">
    <property type="entry name" value="protein_MS5"/>
    <property type="match status" value="1"/>
</dbReference>